<keyword evidence="1" id="KW-0472">Membrane</keyword>
<protein>
    <submittedName>
        <fullName evidence="2">Type II secretory pathway pseudopilin PulG</fullName>
    </submittedName>
</protein>
<dbReference type="EMBL" id="JAFBDZ010000001">
    <property type="protein sequence ID" value="MBM7584606.1"/>
    <property type="molecule type" value="Genomic_DNA"/>
</dbReference>
<organism evidence="2 3">
    <name type="scientific">Rossellomorea pakistanensis</name>
    <dbReference type="NCBI Taxonomy" id="992288"/>
    <lineage>
        <taxon>Bacteria</taxon>
        <taxon>Bacillati</taxon>
        <taxon>Bacillota</taxon>
        <taxon>Bacilli</taxon>
        <taxon>Bacillales</taxon>
        <taxon>Bacillaceae</taxon>
        <taxon>Rossellomorea</taxon>
    </lineage>
</organism>
<evidence type="ECO:0000313" key="2">
    <source>
        <dbReference type="EMBL" id="MBM7584606.1"/>
    </source>
</evidence>
<dbReference type="Proteomes" id="UP001646157">
    <property type="component" value="Unassembled WGS sequence"/>
</dbReference>
<dbReference type="RefSeq" id="WP_205168767.1">
    <property type="nucleotide sequence ID" value="NZ_JAFBDZ010000001.1"/>
</dbReference>
<name>A0ABS2NAK4_9BACI</name>
<keyword evidence="1" id="KW-0812">Transmembrane</keyword>
<comment type="caution">
    <text evidence="2">The sequence shown here is derived from an EMBL/GenBank/DDBJ whole genome shotgun (WGS) entry which is preliminary data.</text>
</comment>
<evidence type="ECO:0000313" key="3">
    <source>
        <dbReference type="Proteomes" id="UP001646157"/>
    </source>
</evidence>
<proteinExistence type="predicted"/>
<accession>A0ABS2NAK4</accession>
<evidence type="ECO:0000256" key="1">
    <source>
        <dbReference type="SAM" id="Phobius"/>
    </source>
</evidence>
<reference evidence="2 3" key="1">
    <citation type="submission" date="2021-01" db="EMBL/GenBank/DDBJ databases">
        <title>Genomic Encyclopedia of Type Strains, Phase IV (KMG-IV): sequencing the most valuable type-strain genomes for metagenomic binning, comparative biology and taxonomic classification.</title>
        <authorList>
            <person name="Goeker M."/>
        </authorList>
    </citation>
    <scope>NUCLEOTIDE SEQUENCE [LARGE SCALE GENOMIC DNA]</scope>
    <source>
        <strain evidence="2 3">DSM 24834</strain>
    </source>
</reference>
<feature type="transmembrane region" description="Helical" evidence="1">
    <location>
        <begin position="12"/>
        <end position="30"/>
    </location>
</feature>
<gene>
    <name evidence="2" type="ORF">JOC86_001143</name>
</gene>
<keyword evidence="3" id="KW-1185">Reference proteome</keyword>
<sequence length="108" mass="12471">MSEKGFTAVESLVAFGCVVIIAATLFPMLIQFQNGIRSKEQEVASYKALVEKLEYSTFQDQWGEGEYIENEESYTVMWSRNSLGRKICVIYYSHKDRVEKKCIEEKPV</sequence>
<keyword evidence="1" id="KW-1133">Transmembrane helix</keyword>